<protein>
    <submittedName>
        <fullName evidence="2">EpsG family protein</fullName>
    </submittedName>
</protein>
<sequence length="365" mass="41637">MNQYIFILMWVLILGTLYKIKRQQEREIYSIDLYKNPSVGYCIILALPVIISAALRTTFGDQGYKIAYRGLHLNFSELIELLESGGKGPGYTVITYIGTKFVGNNAEVFFFIIAAFQMYSLMKIYRKYSVDLWLAFFIFIATADYLSWMQNGIRQFIAVTLILLFSDWMFKKKYIKFFIVVLVAATVHSSALLMIPIMILVQGKAFNKKTILATIAVVILIVTLDKAVPIVGELLSGTEYSGAITDWQTSGNDGVNIFRVLVYSIPMILALVAHKTVRSYDDKIINVLCNMSVMSTLLYIVGMFTSGIYIGRLPIYCTIYTNGILLPWLVNKAYKGKIRNIMYVAMIPCYCLFYYYQTHFVWGLI</sequence>
<dbReference type="AlphaFoldDB" id="A0AB36DIY1"/>
<dbReference type="Proteomes" id="UP001296581">
    <property type="component" value="Unassembled WGS sequence"/>
</dbReference>
<feature type="transmembrane region" description="Helical" evidence="1">
    <location>
        <begin position="285"/>
        <end position="304"/>
    </location>
</feature>
<feature type="transmembrane region" description="Helical" evidence="1">
    <location>
        <begin position="256"/>
        <end position="273"/>
    </location>
</feature>
<dbReference type="EMBL" id="JAAIRY010000016">
    <property type="protein sequence ID" value="NSI65663.1"/>
    <property type="molecule type" value="Genomic_DNA"/>
</dbReference>
<comment type="caution">
    <text evidence="2">The sequence shown here is derived from an EMBL/GenBank/DDBJ whole genome shotgun (WGS) entry which is preliminary data.</text>
</comment>
<organism evidence="2 3">
    <name type="scientific">Mediterraneibacter gnavus</name>
    <name type="common">Ruminococcus gnavus</name>
    <dbReference type="NCBI Taxonomy" id="33038"/>
    <lineage>
        <taxon>Bacteria</taxon>
        <taxon>Bacillati</taxon>
        <taxon>Bacillota</taxon>
        <taxon>Clostridia</taxon>
        <taxon>Lachnospirales</taxon>
        <taxon>Lachnospiraceae</taxon>
        <taxon>Mediterraneibacter</taxon>
    </lineage>
</organism>
<dbReference type="RefSeq" id="WP_173903632.1">
    <property type="nucleotide sequence ID" value="NZ_JAAIRY010000016.1"/>
</dbReference>
<proteinExistence type="predicted"/>
<dbReference type="InterPro" id="IPR049458">
    <property type="entry name" value="EpsG-like"/>
</dbReference>
<reference evidence="2" key="1">
    <citation type="journal article" date="2020" name="Cell Host Microbe">
        <title>Functional and Genomic Variation between Human-Derived Isolates of Lachnospiraceae Reveals Inter- and Intra-Species Diversity.</title>
        <authorList>
            <person name="Sorbara M.T."/>
            <person name="Littmann E.R."/>
            <person name="Fontana E."/>
            <person name="Moody T.U."/>
            <person name="Kohout C.E."/>
            <person name="Gjonbalaj M."/>
            <person name="Eaton V."/>
            <person name="Seok R."/>
            <person name="Leiner I.M."/>
            <person name="Pamer E.G."/>
        </authorList>
    </citation>
    <scope>NUCLEOTIDE SEQUENCE</scope>
    <source>
        <strain evidence="2">MSK.11.9</strain>
    </source>
</reference>
<dbReference type="Pfam" id="PF14897">
    <property type="entry name" value="EpsG"/>
    <property type="match status" value="1"/>
</dbReference>
<feature type="transmembrane region" description="Helical" evidence="1">
    <location>
        <begin position="128"/>
        <end position="146"/>
    </location>
</feature>
<keyword evidence="1" id="KW-1133">Transmembrane helix</keyword>
<evidence type="ECO:0000313" key="2">
    <source>
        <dbReference type="EMBL" id="NSI65663.1"/>
    </source>
</evidence>
<keyword evidence="1" id="KW-0472">Membrane</keyword>
<evidence type="ECO:0000313" key="3">
    <source>
        <dbReference type="Proteomes" id="UP001296581"/>
    </source>
</evidence>
<name>A0AB36DIY1_MEDGN</name>
<feature type="transmembrane region" description="Helical" evidence="1">
    <location>
        <begin position="310"/>
        <end position="329"/>
    </location>
</feature>
<feature type="transmembrane region" description="Helical" evidence="1">
    <location>
        <begin position="152"/>
        <end position="170"/>
    </location>
</feature>
<feature type="transmembrane region" description="Helical" evidence="1">
    <location>
        <begin position="341"/>
        <end position="357"/>
    </location>
</feature>
<accession>A0AB36DIY1</accession>
<keyword evidence="1" id="KW-0812">Transmembrane</keyword>
<feature type="transmembrane region" description="Helical" evidence="1">
    <location>
        <begin position="38"/>
        <end position="59"/>
    </location>
</feature>
<evidence type="ECO:0000256" key="1">
    <source>
        <dbReference type="SAM" id="Phobius"/>
    </source>
</evidence>
<gene>
    <name evidence="2" type="ORF">G4981_10320</name>
</gene>
<feature type="transmembrane region" description="Helical" evidence="1">
    <location>
        <begin position="177"/>
        <end position="201"/>
    </location>
</feature>
<reference evidence="2" key="2">
    <citation type="submission" date="2020-02" db="EMBL/GenBank/DDBJ databases">
        <authorList>
            <person name="Littmann E."/>
            <person name="Sorbara M."/>
        </authorList>
    </citation>
    <scope>NUCLEOTIDE SEQUENCE</scope>
    <source>
        <strain evidence="2">MSK.11.9</strain>
    </source>
</reference>